<dbReference type="AlphaFoldDB" id="A0AA97AJS2"/>
<name>A0AA97AJS2_9CYAN</name>
<evidence type="ECO:0000256" key="1">
    <source>
        <dbReference type="SAM" id="MobiDB-lite"/>
    </source>
</evidence>
<evidence type="ECO:0000313" key="2">
    <source>
        <dbReference type="EMBL" id="WNZ26954.1"/>
    </source>
</evidence>
<feature type="compositionally biased region" description="Polar residues" evidence="1">
    <location>
        <begin position="179"/>
        <end position="189"/>
    </location>
</feature>
<feature type="region of interest" description="Disordered" evidence="1">
    <location>
        <begin position="179"/>
        <end position="205"/>
    </location>
</feature>
<accession>A0AA97AJS2</accession>
<proteinExistence type="predicted"/>
<dbReference type="InterPro" id="IPR041289">
    <property type="entry name" value="Bact_RF_family3"/>
</dbReference>
<reference evidence="2" key="1">
    <citation type="submission" date="2020-05" db="EMBL/GenBank/DDBJ databases">
        <authorList>
            <person name="Zhu T."/>
            <person name="Keshari N."/>
            <person name="Lu X."/>
        </authorList>
    </citation>
    <scope>NUCLEOTIDE SEQUENCE</scope>
    <source>
        <strain evidence="2">NK1-12</strain>
    </source>
</reference>
<gene>
    <name evidence="2" type="ORF">HJG54_28950</name>
</gene>
<protein>
    <submittedName>
        <fullName evidence="2">Uncharacterized protein</fullName>
    </submittedName>
</protein>
<sequence length="389" mass="43739">MSLLSLDEFKALVEHSHSCCVSLYMPTVQAGAEVQQNPIRFKNLIKQAEALLEEQKQLRPTEVLERLQPVLELDRDEFWQHQSQGLAIFLADGFLRYYRLPLAFDELVVVSDRFHLKPLLPLLTGDGKFFLLALSQKQVRLFEGSRYSMQEIELEEIPTSVEAALLYDETAKEGQFRISTSKGGTSNPFPQAGSFHGQGSPDQDEPQSDILQFFHVLDRGLQKYLHNEQAPLVLAGVEYLLPLYQQANTYPHLIDLILPVENIGVLKPEDIHEQAWSVVEPYYTEAQKAAVERYHELAGTGKASTDWQETIAGAYYGRIDQLFVALGMQQWGSFDPEANELHLHSEAEPGDEDLLNAAAVQTLLNGGTVYAVEPEAIPDQAPIAAVFRY</sequence>
<dbReference type="Pfam" id="PF18845">
    <property type="entry name" value="baeRF_family3"/>
    <property type="match status" value="1"/>
</dbReference>
<organism evidence="2">
    <name type="scientific">Leptolyngbya sp. NK1-12</name>
    <dbReference type="NCBI Taxonomy" id="2547451"/>
    <lineage>
        <taxon>Bacteria</taxon>
        <taxon>Bacillati</taxon>
        <taxon>Cyanobacteriota</taxon>
        <taxon>Cyanophyceae</taxon>
        <taxon>Leptolyngbyales</taxon>
        <taxon>Leptolyngbyaceae</taxon>
        <taxon>Leptolyngbya group</taxon>
        <taxon>Leptolyngbya</taxon>
    </lineage>
</organism>
<dbReference type="EMBL" id="CP053587">
    <property type="protein sequence ID" value="WNZ26954.1"/>
    <property type="molecule type" value="Genomic_DNA"/>
</dbReference>